<keyword evidence="1" id="KW-0472">Membrane</keyword>
<evidence type="ECO:0008006" key="4">
    <source>
        <dbReference type="Google" id="ProtNLM"/>
    </source>
</evidence>
<evidence type="ECO:0000256" key="1">
    <source>
        <dbReference type="SAM" id="Phobius"/>
    </source>
</evidence>
<dbReference type="OrthoDB" id="5366025at2"/>
<dbReference type="InterPro" id="IPR016922">
    <property type="entry name" value="UCP029505"/>
</dbReference>
<sequence length="182" mass="19810">MSAGVARGTAATRLGRWWQDWRFHLCALLILLPVGAFPSFYHLARLDTGEAGLGARAPSAVEVGPFALKLVEFDAYAPIDAGIAGKRKVFRLAQCTGCDDRIRAVHVRIGKPRSLRAAGAMFSGPPARQSADLAVPESARPDDGLWLTVEEWDGSVHKAEIPLAEVSPATADWLRRIQEKRK</sequence>
<dbReference type="STRING" id="34004.SAMN04488021_10253"/>
<evidence type="ECO:0000313" key="3">
    <source>
        <dbReference type="Proteomes" id="UP000183635"/>
    </source>
</evidence>
<name>A0A1I2XR92_9RHOB</name>
<keyword evidence="1" id="KW-1133">Transmembrane helix</keyword>
<accession>A0A1I2XR92</accession>
<dbReference type="AlphaFoldDB" id="A0A1I2XR92"/>
<dbReference type="PIRSF" id="PIRSF029505">
    <property type="entry name" value="UCP029505"/>
    <property type="match status" value="1"/>
</dbReference>
<dbReference type="EMBL" id="FOPU01000002">
    <property type="protein sequence ID" value="SFH15970.1"/>
    <property type="molecule type" value="Genomic_DNA"/>
</dbReference>
<dbReference type="RefSeq" id="WP_074966046.1">
    <property type="nucleotide sequence ID" value="NZ_CBCRYP010000001.1"/>
</dbReference>
<keyword evidence="3" id="KW-1185">Reference proteome</keyword>
<feature type="transmembrane region" description="Helical" evidence="1">
    <location>
        <begin position="21"/>
        <end position="41"/>
    </location>
</feature>
<proteinExistence type="predicted"/>
<evidence type="ECO:0000313" key="2">
    <source>
        <dbReference type="EMBL" id="SFH15970.1"/>
    </source>
</evidence>
<organism evidence="2 3">
    <name type="scientific">Paracoccus aminovorans</name>
    <dbReference type="NCBI Taxonomy" id="34004"/>
    <lineage>
        <taxon>Bacteria</taxon>
        <taxon>Pseudomonadati</taxon>
        <taxon>Pseudomonadota</taxon>
        <taxon>Alphaproteobacteria</taxon>
        <taxon>Rhodobacterales</taxon>
        <taxon>Paracoccaceae</taxon>
        <taxon>Paracoccus</taxon>
    </lineage>
</organism>
<protein>
    <recommendedName>
        <fullName evidence="4">Thiamine pyrophosphate-binding protein</fullName>
    </recommendedName>
</protein>
<reference evidence="2 3" key="1">
    <citation type="submission" date="2016-10" db="EMBL/GenBank/DDBJ databases">
        <authorList>
            <person name="de Groot N.N."/>
        </authorList>
    </citation>
    <scope>NUCLEOTIDE SEQUENCE [LARGE SCALE GENOMIC DNA]</scope>
    <source>
        <strain evidence="2 3">DSM 8537</strain>
    </source>
</reference>
<dbReference type="Proteomes" id="UP000183635">
    <property type="component" value="Unassembled WGS sequence"/>
</dbReference>
<keyword evidence="1" id="KW-0812">Transmembrane</keyword>
<gene>
    <name evidence="2" type="ORF">SAMN04488021_10253</name>
</gene>